<dbReference type="GeneID" id="63696454"/>
<dbReference type="InterPro" id="IPR002672">
    <property type="entry name" value="Ribosomal_eL28"/>
</dbReference>
<evidence type="ECO:0000259" key="5">
    <source>
        <dbReference type="Pfam" id="PF01778"/>
    </source>
</evidence>
<dbReference type="GO" id="GO:0003735">
    <property type="term" value="F:structural constituent of ribosome"/>
    <property type="evidence" value="ECO:0007669"/>
    <property type="project" value="InterPro"/>
</dbReference>
<dbReference type="PANTHER" id="PTHR10544">
    <property type="entry name" value="60S RIBOSOMAL PROTEIN L28"/>
    <property type="match status" value="1"/>
</dbReference>
<dbReference type="FunFam" id="3.30.390.110:FF:000002">
    <property type="entry name" value="60S ribosomal protein L28"/>
    <property type="match status" value="1"/>
</dbReference>
<dbReference type="GO" id="GO:0005840">
    <property type="term" value="C:ribosome"/>
    <property type="evidence" value="ECO:0007669"/>
    <property type="project" value="UniProtKB-KW"/>
</dbReference>
<dbReference type="OrthoDB" id="338850at2759"/>
<evidence type="ECO:0000313" key="6">
    <source>
        <dbReference type="EMBL" id="EYE97280.1"/>
    </source>
</evidence>
<dbReference type="InterPro" id="IPR029004">
    <property type="entry name" value="Ribosomal_eL28/Mak16"/>
</dbReference>
<dbReference type="EMBL" id="KK088416">
    <property type="protein sequence ID" value="EYE97280.1"/>
    <property type="molecule type" value="Genomic_DNA"/>
</dbReference>
<comment type="similarity">
    <text evidence="1">Belongs to the eukaryotic ribosomal protein eL28 family.</text>
</comment>
<dbReference type="Proteomes" id="UP000019804">
    <property type="component" value="Unassembled WGS sequence"/>
</dbReference>
<keyword evidence="2 6" id="KW-0689">Ribosomal protein</keyword>
<keyword evidence="7" id="KW-1185">Reference proteome</keyword>
<proteinExistence type="inferred from homology"/>
<organism evidence="6 7">
    <name type="scientific">Aspergillus ruber (strain CBS 135680)</name>
    <dbReference type="NCBI Taxonomy" id="1388766"/>
    <lineage>
        <taxon>Eukaryota</taxon>
        <taxon>Fungi</taxon>
        <taxon>Dikarya</taxon>
        <taxon>Ascomycota</taxon>
        <taxon>Pezizomycotina</taxon>
        <taxon>Eurotiomycetes</taxon>
        <taxon>Eurotiomycetidae</taxon>
        <taxon>Eurotiales</taxon>
        <taxon>Aspergillaceae</taxon>
        <taxon>Aspergillus</taxon>
        <taxon>Aspergillus subgen. Aspergillus</taxon>
    </lineage>
</organism>
<accession>A0A017SLV3</accession>
<dbReference type="HOGENOM" id="CLU_106801_0_0_1"/>
<dbReference type="AlphaFoldDB" id="A0A017SLV3"/>
<keyword evidence="3" id="KW-0687">Ribonucleoprotein</keyword>
<dbReference type="Gene3D" id="3.30.390.110">
    <property type="match status" value="1"/>
</dbReference>
<protein>
    <submittedName>
        <fullName evidence="6">Ribosomal protein L28e</fullName>
    </submittedName>
</protein>
<evidence type="ECO:0000256" key="2">
    <source>
        <dbReference type="ARBA" id="ARBA00022980"/>
    </source>
</evidence>
<reference evidence="7" key="1">
    <citation type="journal article" date="2014" name="Nat. Commun.">
        <title>Genomic adaptations of the halophilic Dead Sea filamentous fungus Eurotium rubrum.</title>
        <authorList>
            <person name="Kis-Papo T."/>
            <person name="Weig A.R."/>
            <person name="Riley R."/>
            <person name="Persoh D."/>
            <person name="Salamov A."/>
            <person name="Sun H."/>
            <person name="Lipzen A."/>
            <person name="Wasser S.P."/>
            <person name="Rambold G."/>
            <person name="Grigoriev I.V."/>
            <person name="Nevo E."/>
        </authorList>
    </citation>
    <scope>NUCLEOTIDE SEQUENCE [LARGE SCALE GENOMIC DNA]</scope>
    <source>
        <strain evidence="7">CBS 135680</strain>
    </source>
</reference>
<gene>
    <name evidence="6" type="ORF">EURHEDRAFT_410329</name>
</gene>
<feature type="region of interest" description="Disordered" evidence="4">
    <location>
        <begin position="127"/>
        <end position="156"/>
    </location>
</feature>
<evidence type="ECO:0000256" key="3">
    <source>
        <dbReference type="ARBA" id="ARBA00023274"/>
    </source>
</evidence>
<dbReference type="Pfam" id="PF01778">
    <property type="entry name" value="Ribosomal_L28e"/>
    <property type="match status" value="1"/>
</dbReference>
<name>A0A017SLV3_ASPRC</name>
<evidence type="ECO:0000256" key="4">
    <source>
        <dbReference type="SAM" id="MobiDB-lite"/>
    </source>
</evidence>
<feature type="domain" description="Ribosomal eL28/Mak16" evidence="5">
    <location>
        <begin position="11"/>
        <end position="129"/>
    </location>
</feature>
<sequence length="156" mass="16876">MAAVTNVSNDLVWLLTRNSNSFLVKGRGADRPQLSRDPLNLQNQHSYKYAGYANSKAIGVQATENGGVAVTTKKTGAPQQPAKTFVNVNYGPKTSTRKIYKGVADATAKNGYRADIREDAVARVSAIRRTQKSKKETPARKPRGAQAKKAAAEKSE</sequence>
<dbReference type="GO" id="GO:1990904">
    <property type="term" value="C:ribonucleoprotein complex"/>
    <property type="evidence" value="ECO:0007669"/>
    <property type="project" value="UniProtKB-KW"/>
</dbReference>
<evidence type="ECO:0000313" key="7">
    <source>
        <dbReference type="Proteomes" id="UP000019804"/>
    </source>
</evidence>
<dbReference type="STRING" id="1388766.A0A017SLV3"/>
<dbReference type="GO" id="GO:0006412">
    <property type="term" value="P:translation"/>
    <property type="evidence" value="ECO:0007669"/>
    <property type="project" value="InterPro"/>
</dbReference>
<evidence type="ECO:0000256" key="1">
    <source>
        <dbReference type="ARBA" id="ARBA00007926"/>
    </source>
</evidence>
<dbReference type="RefSeq" id="XP_040640968.1">
    <property type="nucleotide sequence ID" value="XM_040781330.1"/>
</dbReference>